<evidence type="ECO:0000313" key="3">
    <source>
        <dbReference type="Proteomes" id="UP001444625"/>
    </source>
</evidence>
<dbReference type="Pfam" id="PF01546">
    <property type="entry name" value="Peptidase_M20"/>
    <property type="match status" value="1"/>
</dbReference>
<dbReference type="Gene3D" id="3.40.630.10">
    <property type="entry name" value="Zn peptidases"/>
    <property type="match status" value="1"/>
</dbReference>
<reference evidence="2 3" key="1">
    <citation type="submission" date="2024-05" db="EMBL/GenBank/DDBJ databases">
        <authorList>
            <person name="Haq I."/>
            <person name="Ullah Z."/>
            <person name="Ahmad R."/>
            <person name="Li M."/>
            <person name="Tong Y."/>
        </authorList>
    </citation>
    <scope>NUCLEOTIDE SEQUENCE [LARGE SCALE GENOMIC DNA]</scope>
    <source>
        <strain evidence="2 3">16A2E</strain>
    </source>
</reference>
<dbReference type="SUPFAM" id="SSF53187">
    <property type="entry name" value="Zn-dependent exopeptidases"/>
    <property type="match status" value="1"/>
</dbReference>
<dbReference type="InterPro" id="IPR017439">
    <property type="entry name" value="Amidohydrolase"/>
</dbReference>
<dbReference type="PANTHER" id="PTHR11014">
    <property type="entry name" value="PEPTIDASE M20 FAMILY MEMBER"/>
    <property type="match status" value="1"/>
</dbReference>
<dbReference type="InterPro" id="IPR002933">
    <property type="entry name" value="Peptidase_M20"/>
</dbReference>
<organism evidence="2 3">
    <name type="scientific">Ornithinibacillus xuwenensis</name>
    <dbReference type="NCBI Taxonomy" id="3144668"/>
    <lineage>
        <taxon>Bacteria</taxon>
        <taxon>Bacillati</taxon>
        <taxon>Bacillota</taxon>
        <taxon>Bacilli</taxon>
        <taxon>Bacillales</taxon>
        <taxon>Bacillaceae</taxon>
        <taxon>Ornithinibacillus</taxon>
    </lineage>
</organism>
<feature type="domain" description="Peptidase M20 dimerisation" evidence="1">
    <location>
        <begin position="184"/>
        <end position="279"/>
    </location>
</feature>
<evidence type="ECO:0000313" key="2">
    <source>
        <dbReference type="EMBL" id="MEN2767710.1"/>
    </source>
</evidence>
<sequence>MLQDIYQAIDALFPDMVEIRRYLHQYPELSFQEVKTAQYIAEYYDKLGIPYQKNVGGNGIVATLKGAKPGKTIALRADFDALPIQDEKDVPYKSKVDGVMHACGHDGHTATLLAVAKVMQAHQEELPGTLVFIHQHAEEYAPGGAKPMIEAGALDNVDAVLGTHLWATTPFGRIQTSKDVLMAGADRFEITIQGQGGHGAYPHETKDSIVIGSQLVSQLQQIVSRRIDPLETAVLTIGIFEAGNAFNIIADTARLVGTVRYLNTEIQDQVIHEMEKIIEGVSVANNCTYTFQYDKGYPPVKNHAAEAQLILDVSREIPEVETAEEIIPVMGGEDFAYYLLEKPGAYFFTGAQKEGNYYPHHHPRFDFDERAMPVAAKTLIGAYYAYQNK</sequence>
<dbReference type="EMBL" id="JBDIML010000003">
    <property type="protein sequence ID" value="MEN2767710.1"/>
    <property type="molecule type" value="Genomic_DNA"/>
</dbReference>
<dbReference type="Gene3D" id="3.30.70.360">
    <property type="match status" value="1"/>
</dbReference>
<dbReference type="RefSeq" id="WP_345825177.1">
    <property type="nucleotide sequence ID" value="NZ_JBDIML010000003.1"/>
</dbReference>
<dbReference type="Pfam" id="PF07687">
    <property type="entry name" value="M20_dimer"/>
    <property type="match status" value="1"/>
</dbReference>
<dbReference type="PIRSF" id="PIRSF005962">
    <property type="entry name" value="Pept_M20D_amidohydro"/>
    <property type="match status" value="1"/>
</dbReference>
<dbReference type="InterPro" id="IPR036264">
    <property type="entry name" value="Bact_exopeptidase_dim_dom"/>
</dbReference>
<dbReference type="NCBIfam" id="TIGR01891">
    <property type="entry name" value="amidohydrolases"/>
    <property type="match status" value="1"/>
</dbReference>
<gene>
    <name evidence="2" type="ORF">ABC228_10960</name>
</gene>
<dbReference type="InterPro" id="IPR011650">
    <property type="entry name" value="Peptidase_M20_dimer"/>
</dbReference>
<protein>
    <submittedName>
        <fullName evidence="2">M20 family metallopeptidase</fullName>
    </submittedName>
</protein>
<dbReference type="Proteomes" id="UP001444625">
    <property type="component" value="Unassembled WGS sequence"/>
</dbReference>
<dbReference type="SUPFAM" id="SSF55031">
    <property type="entry name" value="Bacterial exopeptidase dimerisation domain"/>
    <property type="match status" value="1"/>
</dbReference>
<evidence type="ECO:0000259" key="1">
    <source>
        <dbReference type="Pfam" id="PF07687"/>
    </source>
</evidence>
<comment type="caution">
    <text evidence="2">The sequence shown here is derived from an EMBL/GenBank/DDBJ whole genome shotgun (WGS) entry which is preliminary data.</text>
</comment>
<accession>A0ABU9XI91</accession>
<dbReference type="PANTHER" id="PTHR11014:SF63">
    <property type="entry name" value="METALLOPEPTIDASE, PUTATIVE (AFU_ORTHOLOGUE AFUA_6G09600)-RELATED"/>
    <property type="match status" value="1"/>
</dbReference>
<dbReference type="CDD" id="cd08021">
    <property type="entry name" value="M20_Acy1_YhaA-like"/>
    <property type="match status" value="1"/>
</dbReference>
<keyword evidence="3" id="KW-1185">Reference proteome</keyword>
<proteinExistence type="predicted"/>
<name>A0ABU9XI91_9BACI</name>